<dbReference type="Proteomes" id="UP000820977">
    <property type="component" value="Unassembled WGS sequence"/>
</dbReference>
<evidence type="ECO:0000313" key="3">
    <source>
        <dbReference type="Proteomes" id="UP000820977"/>
    </source>
</evidence>
<comment type="caution">
    <text evidence="2">The sequence shown here is derived from an EMBL/GenBank/DDBJ whole genome shotgun (WGS) entry which is preliminary data.</text>
</comment>
<sequence length="218" mass="24235">MRKSIFAVVFMFVVICAHAQNPSAAKEAAYKLYNRMSLSYSSKSADVKYIDYDVSLDGIALAWTIGIPVSQTVPLYMETGLRAAYNWGTDDLVDFEENEYMDLKHHLFSVLVPVNLTCRFQIPNTNLRLSPYSGLYMRGNIVGRTEVKSKNLRGTLDWADSVPDDGIGMKTVSFGWHIGAGLEISRFYLGLGYERDLTDFAKIVKASSGFSVTAGVVL</sequence>
<gene>
    <name evidence="2" type="ORF">HPS54_09570</name>
</gene>
<feature type="signal peptide" evidence="1">
    <location>
        <begin position="1"/>
        <end position="19"/>
    </location>
</feature>
<dbReference type="RefSeq" id="WP_172345223.1">
    <property type="nucleotide sequence ID" value="NZ_CASYYZ010000011.1"/>
</dbReference>
<keyword evidence="3" id="KW-1185">Reference proteome</keyword>
<evidence type="ECO:0000313" key="2">
    <source>
        <dbReference type="EMBL" id="NPE25758.1"/>
    </source>
</evidence>
<organism evidence="2 3">
    <name type="scientific">Xylanibacter caecicola</name>
    <dbReference type="NCBI Taxonomy" id="2736294"/>
    <lineage>
        <taxon>Bacteria</taxon>
        <taxon>Pseudomonadati</taxon>
        <taxon>Bacteroidota</taxon>
        <taxon>Bacteroidia</taxon>
        <taxon>Bacteroidales</taxon>
        <taxon>Prevotellaceae</taxon>
        <taxon>Xylanibacter</taxon>
    </lineage>
</organism>
<accession>A0ABX2B5M2</accession>
<dbReference type="EMBL" id="JABKKJ010000017">
    <property type="protein sequence ID" value="NPE25758.1"/>
    <property type="molecule type" value="Genomic_DNA"/>
</dbReference>
<evidence type="ECO:0000256" key="1">
    <source>
        <dbReference type="SAM" id="SignalP"/>
    </source>
</evidence>
<reference evidence="2 3" key="1">
    <citation type="submission" date="2020-05" db="EMBL/GenBank/DDBJ databases">
        <title>Distinct polysaccharide utilization as determinants for interspecies competition between intestinal Prevotella spp.</title>
        <authorList>
            <person name="Galvez E.J.C."/>
            <person name="Iljazovic A."/>
            <person name="Strowig T."/>
        </authorList>
    </citation>
    <scope>NUCLEOTIDE SEQUENCE [LARGE SCALE GENOMIC DNA]</scope>
    <source>
        <strain evidence="2 3">PCHR</strain>
    </source>
</reference>
<keyword evidence="1" id="KW-0732">Signal</keyword>
<name>A0ABX2B5M2_9BACT</name>
<proteinExistence type="predicted"/>
<feature type="chain" id="PRO_5045618346" description="Outer membrane protein beta-barrel domain-containing protein" evidence="1">
    <location>
        <begin position="20"/>
        <end position="218"/>
    </location>
</feature>
<protein>
    <recommendedName>
        <fullName evidence="4">Outer membrane protein beta-barrel domain-containing protein</fullName>
    </recommendedName>
</protein>
<evidence type="ECO:0008006" key="4">
    <source>
        <dbReference type="Google" id="ProtNLM"/>
    </source>
</evidence>